<protein>
    <recommendedName>
        <fullName evidence="2">ABC transporter substrate-binding protein</fullName>
    </recommendedName>
</protein>
<dbReference type="InterPro" id="IPR006311">
    <property type="entry name" value="TAT_signal"/>
</dbReference>
<evidence type="ECO:0000313" key="1">
    <source>
        <dbReference type="EMBL" id="SVC29149.1"/>
    </source>
</evidence>
<evidence type="ECO:0008006" key="2">
    <source>
        <dbReference type="Google" id="ProtNLM"/>
    </source>
</evidence>
<dbReference type="PROSITE" id="PS51318">
    <property type="entry name" value="TAT"/>
    <property type="match status" value="1"/>
</dbReference>
<dbReference type="AlphaFoldDB" id="A0A382KXT2"/>
<sequence length="293" mass="31903">MIKRKRSRRDVLIAAGAAGFATFAMPYIKTARSAGKLVVGTWDHWVPGANEALRKICEDWGAANGIEVTVDFITSIGNKLLLTAQAESRAETGHDVFVLPLWFPSMFRKRLEPVDDVVGDIIAEHGALHPSAEFLAHLDGVWRAAPAPAGSLNYASVSRLDLFEAHAGVNLKAIFPASDERDQELVDGWTYDAFLSAAEKLHVVGKSFGAPIAPTADGNQWLAALFAAYGAEVVNKSVEITVDSDETRTVLEYLSRLTQYMPDSVYAWDDASNNRWLISGEGSIIFNPPSAWA</sequence>
<gene>
    <name evidence="1" type="ORF">METZ01_LOCUS282003</name>
</gene>
<name>A0A382KXT2_9ZZZZ</name>
<reference evidence="1" key="1">
    <citation type="submission" date="2018-05" db="EMBL/GenBank/DDBJ databases">
        <authorList>
            <person name="Lanie J.A."/>
            <person name="Ng W.-L."/>
            <person name="Kazmierczak K.M."/>
            <person name="Andrzejewski T.M."/>
            <person name="Davidsen T.M."/>
            <person name="Wayne K.J."/>
            <person name="Tettelin H."/>
            <person name="Glass J.I."/>
            <person name="Rusch D."/>
            <person name="Podicherti R."/>
            <person name="Tsui H.-C.T."/>
            <person name="Winkler M.E."/>
        </authorList>
    </citation>
    <scope>NUCLEOTIDE SEQUENCE</scope>
</reference>
<dbReference type="SUPFAM" id="SSF53850">
    <property type="entry name" value="Periplasmic binding protein-like II"/>
    <property type="match status" value="1"/>
</dbReference>
<dbReference type="PANTHER" id="PTHR43649:SF30">
    <property type="entry name" value="ABC TRANSPORTER SUBSTRATE-BINDING PROTEIN"/>
    <property type="match status" value="1"/>
</dbReference>
<dbReference type="InterPro" id="IPR050490">
    <property type="entry name" value="Bact_solute-bd_prot1"/>
</dbReference>
<proteinExistence type="predicted"/>
<dbReference type="Gene3D" id="3.40.190.10">
    <property type="entry name" value="Periplasmic binding protein-like II"/>
    <property type="match status" value="1"/>
</dbReference>
<dbReference type="PANTHER" id="PTHR43649">
    <property type="entry name" value="ARABINOSE-BINDING PROTEIN-RELATED"/>
    <property type="match status" value="1"/>
</dbReference>
<organism evidence="1">
    <name type="scientific">marine metagenome</name>
    <dbReference type="NCBI Taxonomy" id="408172"/>
    <lineage>
        <taxon>unclassified sequences</taxon>
        <taxon>metagenomes</taxon>
        <taxon>ecological metagenomes</taxon>
    </lineage>
</organism>
<feature type="non-terminal residue" evidence="1">
    <location>
        <position position="293"/>
    </location>
</feature>
<accession>A0A382KXT2</accession>
<dbReference type="EMBL" id="UINC01083441">
    <property type="protein sequence ID" value="SVC29149.1"/>
    <property type="molecule type" value="Genomic_DNA"/>
</dbReference>
<dbReference type="InterPro" id="IPR006059">
    <property type="entry name" value="SBP"/>
</dbReference>
<dbReference type="Pfam" id="PF01547">
    <property type="entry name" value="SBP_bac_1"/>
    <property type="match status" value="1"/>
</dbReference>